<sequence length="694" mass="77751">MLSSITSWLLHRRSSYVKHLIKMCDSYTWPVPSCRMFTIALQTVKQSHFVGISSGLILVRRNMPCFLCNIYQTAYFHSSDFCFKKRKTGEEKKHKNSIHFSPKAKRKDDVIKIWKNMTVAQLAEVTHRDIDDVFEAMIYVENCNQLDSPDSEIDDIGLTHNIARKLGYRCQIVAPPVADHHKEKPYKDAVRRPPPDPSQLVKRPPVVTIMGHIDHGKTTLLDSLRHTSVVKEEFGGITQHIGAFSVKLPSGESITFLDTPGHAAFFAMRARGAHVTDIVVLVVAADDGVMEQTVESIRFAREAEVPIIVAINKMDKPAADIDRVKQGLLAQGIQLEEMGGDVQSVCVSALQGTNLNLLTDALLTQAELANIVGDPKGHVEGVVLESSLDPGRGKLSTALIQRGTLRKGAVLVAGTAWAKVRGMFDEWGNHVLAAPPSTPVQVIGWRELPAAGDEILEVESEKRAREVIHWREEQLKAAKQQEDLIVIQKKLEEHLQVYKSELQQRRQEGRSRSHSKPRTKESMDDDPRPKMSFVLKGDVDGSVEAILDILETYHSHDACRLDLIHYGVGTVTESDVELAKAFNGIIYCFNVNISKQVQVLAQEKKIKVKEFKVIYQLIDDIKESINAQLPLVDKEDILGEANVLEEFLVTEGKKKIPIAGCRCVKGVLKKDAKYRVMRREEVIHEGILLYCVNN</sequence>
<comment type="similarity">
    <text evidence="1">Belongs to the TRAFAC class translation factor GTPase superfamily. Classic translation factor GTPase family. IF-2 subfamily.</text>
</comment>
<evidence type="ECO:0000256" key="3">
    <source>
        <dbReference type="ARBA" id="ARBA00022741"/>
    </source>
</evidence>
<evidence type="ECO:0000256" key="4">
    <source>
        <dbReference type="ARBA" id="ARBA00022917"/>
    </source>
</evidence>
<evidence type="ECO:0000256" key="7">
    <source>
        <dbReference type="SAM" id="MobiDB-lite"/>
    </source>
</evidence>
<dbReference type="InterPro" id="IPR053905">
    <property type="entry name" value="EF-G-like_DII"/>
</dbReference>
<dbReference type="InterPro" id="IPR036925">
    <property type="entry name" value="TIF_IF2_dom3_sf"/>
</dbReference>
<dbReference type="SUPFAM" id="SSF50447">
    <property type="entry name" value="Translation proteins"/>
    <property type="match status" value="2"/>
</dbReference>
<evidence type="ECO:0000259" key="8">
    <source>
        <dbReference type="PROSITE" id="PS51722"/>
    </source>
</evidence>
<evidence type="ECO:0000256" key="2">
    <source>
        <dbReference type="ARBA" id="ARBA00022540"/>
    </source>
</evidence>
<dbReference type="Pfam" id="PF00009">
    <property type="entry name" value="GTP_EFTU"/>
    <property type="match status" value="1"/>
</dbReference>
<comment type="function">
    <text evidence="6">One of the essential components for the initiation of protein synthesis. Protects formylmethionyl-tRNA from spontaneous hydrolysis and promotes its binding to the 30S ribosomal subunits. Also involved in the hydrolysis of GTP during the formation of the 70S ribosomal complex.</text>
</comment>
<dbReference type="Pfam" id="PF11987">
    <property type="entry name" value="IF-2"/>
    <property type="match status" value="1"/>
</dbReference>
<dbReference type="Gene3D" id="3.40.50.10050">
    <property type="entry name" value="Translation initiation factor IF- 2, domain 3"/>
    <property type="match status" value="1"/>
</dbReference>
<dbReference type="Pfam" id="PF22042">
    <property type="entry name" value="EF-G_D2"/>
    <property type="match status" value="1"/>
</dbReference>
<dbReference type="CDD" id="cd03702">
    <property type="entry name" value="IF2_mtIF2_II"/>
    <property type="match status" value="1"/>
</dbReference>
<feature type="compositionally biased region" description="Basic and acidic residues" evidence="7">
    <location>
        <begin position="181"/>
        <end position="194"/>
    </location>
</feature>
<keyword evidence="9" id="KW-1185">Reference proteome</keyword>
<evidence type="ECO:0000313" key="10">
    <source>
        <dbReference type="RefSeq" id="XP_022255997.1"/>
    </source>
</evidence>
<feature type="region of interest" description="Disordered" evidence="7">
    <location>
        <begin position="502"/>
        <end position="530"/>
    </location>
</feature>
<feature type="compositionally biased region" description="Basic and acidic residues" evidence="7">
    <location>
        <begin position="502"/>
        <end position="511"/>
    </location>
</feature>
<feature type="domain" description="Tr-type G" evidence="8">
    <location>
        <begin position="202"/>
        <end position="376"/>
    </location>
</feature>
<dbReference type="InterPro" id="IPR009000">
    <property type="entry name" value="Transl_B-barrel_sf"/>
</dbReference>
<dbReference type="InterPro" id="IPR044145">
    <property type="entry name" value="IF2_II"/>
</dbReference>
<dbReference type="InterPro" id="IPR005225">
    <property type="entry name" value="Small_GTP-bd"/>
</dbReference>
<dbReference type="InterPro" id="IPR027417">
    <property type="entry name" value="P-loop_NTPase"/>
</dbReference>
<dbReference type="CDD" id="cd01887">
    <property type="entry name" value="IF2_eIF5B"/>
    <property type="match status" value="1"/>
</dbReference>
<evidence type="ECO:0000256" key="1">
    <source>
        <dbReference type="ARBA" id="ARBA00007733"/>
    </source>
</evidence>
<feature type="region of interest" description="Disordered" evidence="7">
    <location>
        <begin position="181"/>
        <end position="202"/>
    </location>
</feature>
<dbReference type="RefSeq" id="XP_022255997.1">
    <property type="nucleotide sequence ID" value="XM_022400289.1"/>
</dbReference>
<dbReference type="InterPro" id="IPR015760">
    <property type="entry name" value="TIF_IF2"/>
</dbReference>
<dbReference type="InterPro" id="IPR000795">
    <property type="entry name" value="T_Tr_GTP-bd_dom"/>
</dbReference>
<name>A0ABM1TJE1_LIMPO</name>
<keyword evidence="3" id="KW-0547">Nucleotide-binding</keyword>
<gene>
    <name evidence="10" type="primary">LOC106471682</name>
</gene>
<reference evidence="10" key="1">
    <citation type="submission" date="2025-08" db="UniProtKB">
        <authorList>
            <consortium name="RefSeq"/>
        </authorList>
    </citation>
    <scope>IDENTIFICATION</scope>
    <source>
        <tissue evidence="10">Muscle</tissue>
    </source>
</reference>
<keyword evidence="4" id="KW-0648">Protein biosynthesis</keyword>
<evidence type="ECO:0000313" key="9">
    <source>
        <dbReference type="Proteomes" id="UP000694941"/>
    </source>
</evidence>
<organism evidence="9 10">
    <name type="scientific">Limulus polyphemus</name>
    <name type="common">Atlantic horseshoe crab</name>
    <dbReference type="NCBI Taxonomy" id="6850"/>
    <lineage>
        <taxon>Eukaryota</taxon>
        <taxon>Metazoa</taxon>
        <taxon>Ecdysozoa</taxon>
        <taxon>Arthropoda</taxon>
        <taxon>Chelicerata</taxon>
        <taxon>Merostomata</taxon>
        <taxon>Xiphosura</taxon>
        <taxon>Limulidae</taxon>
        <taxon>Limulus</taxon>
    </lineage>
</organism>
<keyword evidence="2" id="KW-0396">Initiation factor</keyword>
<accession>A0ABM1TJE1</accession>
<dbReference type="PROSITE" id="PS51722">
    <property type="entry name" value="G_TR_2"/>
    <property type="match status" value="1"/>
</dbReference>
<protein>
    <submittedName>
        <fullName evidence="10">Translation initiation factor IF-2, mitochondrial-like isoform X1</fullName>
    </submittedName>
</protein>
<dbReference type="GeneID" id="106471682"/>
<dbReference type="PANTHER" id="PTHR43381:SF20">
    <property type="entry name" value="TRANSLATION INITIATION FACTOR IF-2, MITOCHONDRIAL"/>
    <property type="match status" value="1"/>
</dbReference>
<dbReference type="Gene3D" id="3.40.50.300">
    <property type="entry name" value="P-loop containing nucleotide triphosphate hydrolases"/>
    <property type="match status" value="1"/>
</dbReference>
<evidence type="ECO:0000256" key="5">
    <source>
        <dbReference type="ARBA" id="ARBA00023134"/>
    </source>
</evidence>
<keyword evidence="5" id="KW-0342">GTP-binding</keyword>
<dbReference type="InterPro" id="IPR023115">
    <property type="entry name" value="TIF_IF2_dom3"/>
</dbReference>
<dbReference type="PANTHER" id="PTHR43381">
    <property type="entry name" value="TRANSLATION INITIATION FACTOR IF-2-RELATED"/>
    <property type="match status" value="1"/>
</dbReference>
<proteinExistence type="inferred from homology"/>
<dbReference type="SUPFAM" id="SSF52540">
    <property type="entry name" value="P-loop containing nucleoside triphosphate hydrolases"/>
    <property type="match status" value="1"/>
</dbReference>
<feature type="compositionally biased region" description="Basic and acidic residues" evidence="7">
    <location>
        <begin position="518"/>
        <end position="529"/>
    </location>
</feature>
<dbReference type="NCBIfam" id="TIGR00231">
    <property type="entry name" value="small_GTP"/>
    <property type="match status" value="1"/>
</dbReference>
<dbReference type="Proteomes" id="UP000694941">
    <property type="component" value="Unplaced"/>
</dbReference>
<dbReference type="SUPFAM" id="SSF52156">
    <property type="entry name" value="Initiation factor IF2/eIF5b, domain 3"/>
    <property type="match status" value="1"/>
</dbReference>
<dbReference type="Gene3D" id="2.40.30.10">
    <property type="entry name" value="Translation factors"/>
    <property type="match status" value="2"/>
</dbReference>
<evidence type="ECO:0000256" key="6">
    <source>
        <dbReference type="ARBA" id="ARBA00025162"/>
    </source>
</evidence>